<feature type="region of interest" description="Disordered" evidence="1">
    <location>
        <begin position="1"/>
        <end position="24"/>
    </location>
</feature>
<dbReference type="Gene3D" id="3.40.630.30">
    <property type="match status" value="1"/>
</dbReference>
<reference evidence="3" key="1">
    <citation type="submission" date="2023-10" db="EMBL/GenBank/DDBJ databases">
        <authorList>
            <person name="Hackl T."/>
        </authorList>
    </citation>
    <scope>NUCLEOTIDE SEQUENCE</scope>
</reference>
<evidence type="ECO:0000259" key="2">
    <source>
        <dbReference type="PROSITE" id="PS51186"/>
    </source>
</evidence>
<dbReference type="EMBL" id="CAUWAG010000004">
    <property type="protein sequence ID" value="CAJ2503193.1"/>
    <property type="molecule type" value="Genomic_DNA"/>
</dbReference>
<dbReference type="InterPro" id="IPR051908">
    <property type="entry name" value="Ribosomal_N-acetyltransferase"/>
</dbReference>
<evidence type="ECO:0000313" key="3">
    <source>
        <dbReference type="EMBL" id="CAJ2503193.1"/>
    </source>
</evidence>
<comment type="caution">
    <text evidence="3">The sequence shown here is derived from an EMBL/GenBank/DDBJ whole genome shotgun (WGS) entry which is preliminary data.</text>
</comment>
<accession>A0AAI8YFR3</accession>
<keyword evidence="4" id="KW-1185">Reference proteome</keyword>
<proteinExistence type="predicted"/>
<dbReference type="PANTHER" id="PTHR43441:SF2">
    <property type="entry name" value="FAMILY ACETYLTRANSFERASE, PUTATIVE (AFU_ORTHOLOGUE AFUA_7G00850)-RELATED"/>
    <property type="match status" value="1"/>
</dbReference>
<dbReference type="FunFam" id="3.40.630.30:FF:000047">
    <property type="entry name" value="Acetyltransferase, GNAT family"/>
    <property type="match status" value="1"/>
</dbReference>
<name>A0AAI8YFR3_9PEZI</name>
<dbReference type="InterPro" id="IPR016181">
    <property type="entry name" value="Acyl_CoA_acyltransferase"/>
</dbReference>
<organism evidence="3 4">
    <name type="scientific">Anthostomella pinea</name>
    <dbReference type="NCBI Taxonomy" id="933095"/>
    <lineage>
        <taxon>Eukaryota</taxon>
        <taxon>Fungi</taxon>
        <taxon>Dikarya</taxon>
        <taxon>Ascomycota</taxon>
        <taxon>Pezizomycotina</taxon>
        <taxon>Sordariomycetes</taxon>
        <taxon>Xylariomycetidae</taxon>
        <taxon>Xylariales</taxon>
        <taxon>Xylariaceae</taxon>
        <taxon>Anthostomella</taxon>
    </lineage>
</organism>
<dbReference type="GO" id="GO:1990189">
    <property type="term" value="F:protein N-terminal-serine acetyltransferase activity"/>
    <property type="evidence" value="ECO:0007669"/>
    <property type="project" value="TreeGrafter"/>
</dbReference>
<dbReference type="SUPFAM" id="SSF55729">
    <property type="entry name" value="Acyl-CoA N-acyltransferases (Nat)"/>
    <property type="match status" value="1"/>
</dbReference>
<dbReference type="AlphaFoldDB" id="A0AAI8YFR3"/>
<dbReference type="PANTHER" id="PTHR43441">
    <property type="entry name" value="RIBOSOMAL-PROTEIN-SERINE ACETYLTRANSFERASE"/>
    <property type="match status" value="1"/>
</dbReference>
<evidence type="ECO:0000313" key="4">
    <source>
        <dbReference type="Proteomes" id="UP001295740"/>
    </source>
</evidence>
<evidence type="ECO:0000256" key="1">
    <source>
        <dbReference type="SAM" id="MobiDB-lite"/>
    </source>
</evidence>
<dbReference type="Pfam" id="PF13302">
    <property type="entry name" value="Acetyltransf_3"/>
    <property type="match status" value="1"/>
</dbReference>
<protein>
    <submittedName>
        <fullName evidence="3">Uu.00g105870.m01.CDS01</fullName>
    </submittedName>
</protein>
<dbReference type="InterPro" id="IPR000182">
    <property type="entry name" value="GNAT_dom"/>
</dbReference>
<gene>
    <name evidence="3" type="ORF">KHLLAP_LOCUS3661</name>
</gene>
<sequence length="238" mass="26751">MATGASNPLGPIVGGSTARRPSPATKLTGRYITMVGLSPKHVEAFYPHLSGHENAHLWDYMGDGPFYDIADFRANVEAKAVSKDPVFWAIIPSDQPLSANGSDNIVGAASLMRIDTNNRCIEVGTIMFSPQLQRTHAATEAMYLLAKHAFEDLGYRRYEWKCNALNAPSRRAALRLGFTFEGIFRKHMVVKGRNRDTAWYAMVDDEWPEVKRALEAWLNPANFDEHGIQLQRLEEMRK</sequence>
<feature type="domain" description="N-acetyltransferase" evidence="2">
    <location>
        <begin position="32"/>
        <end position="196"/>
    </location>
</feature>
<dbReference type="Proteomes" id="UP001295740">
    <property type="component" value="Unassembled WGS sequence"/>
</dbReference>
<dbReference type="GO" id="GO:0008999">
    <property type="term" value="F:protein-N-terminal-alanine acetyltransferase activity"/>
    <property type="evidence" value="ECO:0007669"/>
    <property type="project" value="TreeGrafter"/>
</dbReference>
<dbReference type="PROSITE" id="PS51186">
    <property type="entry name" value="GNAT"/>
    <property type="match status" value="1"/>
</dbReference>